<evidence type="ECO:0008006" key="4">
    <source>
        <dbReference type="Google" id="ProtNLM"/>
    </source>
</evidence>
<feature type="region of interest" description="Disordered" evidence="1">
    <location>
        <begin position="94"/>
        <end position="127"/>
    </location>
</feature>
<evidence type="ECO:0000256" key="1">
    <source>
        <dbReference type="SAM" id="MobiDB-lite"/>
    </source>
</evidence>
<evidence type="ECO:0000313" key="3">
    <source>
        <dbReference type="Proteomes" id="UP000650467"/>
    </source>
</evidence>
<organism evidence="2 3">
    <name type="scientific">Chlamydomonas incerta</name>
    <dbReference type="NCBI Taxonomy" id="51695"/>
    <lineage>
        <taxon>Eukaryota</taxon>
        <taxon>Viridiplantae</taxon>
        <taxon>Chlorophyta</taxon>
        <taxon>core chlorophytes</taxon>
        <taxon>Chlorophyceae</taxon>
        <taxon>CS clade</taxon>
        <taxon>Chlamydomonadales</taxon>
        <taxon>Chlamydomonadaceae</taxon>
        <taxon>Chlamydomonas</taxon>
    </lineage>
</organism>
<name>A0A835TLJ0_CHLIN</name>
<evidence type="ECO:0000313" key="2">
    <source>
        <dbReference type="EMBL" id="KAG2441060.1"/>
    </source>
</evidence>
<comment type="caution">
    <text evidence="2">The sequence shown here is derived from an EMBL/GenBank/DDBJ whole genome shotgun (WGS) entry which is preliminary data.</text>
</comment>
<reference evidence="2" key="1">
    <citation type="journal article" date="2020" name="bioRxiv">
        <title>Comparative genomics of Chlamydomonas.</title>
        <authorList>
            <person name="Craig R.J."/>
            <person name="Hasan A.R."/>
            <person name="Ness R.W."/>
            <person name="Keightley P.D."/>
        </authorList>
    </citation>
    <scope>NUCLEOTIDE SEQUENCE</scope>
    <source>
        <strain evidence="2">SAG 7.73</strain>
    </source>
</reference>
<protein>
    <recommendedName>
        <fullName evidence="4">BACK domain-containing protein</fullName>
    </recommendedName>
</protein>
<gene>
    <name evidence="2" type="ORF">HXX76_003913</name>
</gene>
<keyword evidence="3" id="KW-1185">Reference proteome</keyword>
<sequence>MAQRLQRGATASVNAKLAAAIAGRFGQSEDADCQLVFVLDPAPPTGGEPHGGGSAAGGSGAIHKKEVARLGEPLPAHLLVLKPASDKIAAQMKWAQTGGGEESTCGPPARPNKKARKSGAAAKSAAPQKQLPELQIMLGGEEELPAAHAAIQFAYTNCLEAGISVRKALQVRRQAAYLQMDGRSSGNAAVLELYGSSALWPDPAEDAAFAAMLTGAKRRLVAHFGDALAVLNDPARYEQMVALPAVGLEALLESDGFGSDSESSVVLVLAEWMAANYASTDEALRRRLCGLLRLVQCSRTYLCGVLPVLAARHQRSPTSAAGWFEVNPAQATSMVAYSTASAAERKAMAAEGAPWGPCAGMATVPAGWRNTQPRRQCLPAAGRSYDFSVSLKEMETCFGALEPGEKGYLIPRVPASRLGSHIVAQGLEWRPYLQSASGASTAGFFVTPSVPAALLAASSASGTAAAEDELLMGAVAAVPRVQVSVCGAAGQQAWSGQLGGDADSIVRMGYSWGVVKALEWREAAINQQTGNNSNGAAGSSGNSKLAACWAPYLQGGSRLEGSIVLLPPAP</sequence>
<dbReference type="AlphaFoldDB" id="A0A835TLJ0"/>
<proteinExistence type="predicted"/>
<dbReference type="Proteomes" id="UP000650467">
    <property type="component" value="Unassembled WGS sequence"/>
</dbReference>
<accession>A0A835TLJ0</accession>
<dbReference type="EMBL" id="JAEHOC010000006">
    <property type="protein sequence ID" value="KAG2441060.1"/>
    <property type="molecule type" value="Genomic_DNA"/>
</dbReference>